<dbReference type="EMBL" id="AFYH01017567">
    <property type="status" value="NOT_ANNOTATED_CDS"/>
    <property type="molecule type" value="Genomic_DNA"/>
</dbReference>
<dbReference type="HOGENOM" id="CLU_416350_0_0_1"/>
<feature type="coiled-coil region" evidence="1">
    <location>
        <begin position="8"/>
        <end position="35"/>
    </location>
</feature>
<evidence type="ECO:0000256" key="1">
    <source>
        <dbReference type="SAM" id="Coils"/>
    </source>
</evidence>
<dbReference type="EMBL" id="AFYH01017560">
    <property type="status" value="NOT_ANNOTATED_CDS"/>
    <property type="molecule type" value="Genomic_DNA"/>
</dbReference>
<keyword evidence="3" id="KW-1185">Reference proteome</keyword>
<dbReference type="EMBL" id="AFYH01017561">
    <property type="status" value="NOT_ANNOTATED_CDS"/>
    <property type="molecule type" value="Genomic_DNA"/>
</dbReference>
<feature type="coiled-coil region" evidence="1">
    <location>
        <begin position="585"/>
        <end position="633"/>
    </location>
</feature>
<dbReference type="eggNOG" id="ENOG502QS3V">
    <property type="taxonomic scope" value="Eukaryota"/>
</dbReference>
<dbReference type="GeneID" id="102345184"/>
<dbReference type="EMBL" id="AFYH01017558">
    <property type="status" value="NOT_ANNOTATED_CDS"/>
    <property type="molecule type" value="Genomic_DNA"/>
</dbReference>
<reference evidence="2" key="2">
    <citation type="submission" date="2025-08" db="UniProtKB">
        <authorList>
            <consortium name="Ensembl"/>
        </authorList>
    </citation>
    <scope>IDENTIFICATION</scope>
</reference>
<name>H3AYQ3_LATCH</name>
<evidence type="ECO:0000313" key="3">
    <source>
        <dbReference type="Proteomes" id="UP000008672"/>
    </source>
</evidence>
<sequence length="643" mass="73688">MNSSASIIYQVKRALQRVKQKMTSLQDEVSEKDAALEHETEFRLFVEQQNKELQNMLVDMYKANPKVNVQLRERLPASKQHHCLQLEREKLTTSFESFCKELGELENSSKNMDQELENLPDQTSSEVQMEDWSKENQIQSISQKMDASPFLNQASQNVQASLQVTFQEPAMQTKPEAVNKTNLPTPYPKTLCALSDAKNVFTDHVEVHFPSEKSNNEERVSECIQQQRTDFWKLQNPSSNSLESGHHISPVKSLSSPSSLHVLINPVTQLKYDQFLHMGFENKYSSIKKEGNSPSNNLVTSGQVTAVFDKEKNIAFLLKELDAMREANKKLQEKISEKDKELETLKLNMELQETSIEAKIAEKAAAFVEEVYNAQRERDTAVMARLRLANEERDEALLRTKQMEQAIEELENINPEENDMTLQELLNRINNAGTGLAIEKNGAVIVDRIHKTKERKKKITAEEMNAVIEERDAALSRCKQLEQELHHLKEQNQTSANNIRHLTAENNQERALKGQVLNLQQERDSALQKCKKLEEEIQTLRVYYSLHKSLSQEASLKEQFDCTLNTYEDALRTKEDIVSITHHQNEELTAQLQLALADRASMEQKLHQSLEATQEANEKVQKLERLVDVLRKKVGAGTIRTVI</sequence>
<organism evidence="2 3">
    <name type="scientific">Latimeria chalumnae</name>
    <name type="common">Coelacanth</name>
    <dbReference type="NCBI Taxonomy" id="7897"/>
    <lineage>
        <taxon>Eukaryota</taxon>
        <taxon>Metazoa</taxon>
        <taxon>Chordata</taxon>
        <taxon>Craniata</taxon>
        <taxon>Vertebrata</taxon>
        <taxon>Euteleostomi</taxon>
        <taxon>Coelacanthiformes</taxon>
        <taxon>Coelacanthidae</taxon>
        <taxon>Latimeria</taxon>
    </lineage>
</organism>
<feature type="coiled-coil region" evidence="1">
    <location>
        <begin position="464"/>
        <end position="543"/>
    </location>
</feature>
<gene>
    <name evidence="2" type="primary">MIPOL1</name>
</gene>
<dbReference type="InterPro" id="IPR026175">
    <property type="entry name" value="MIPOL1"/>
</dbReference>
<dbReference type="Ensembl" id="ENSLACT00000014877.1">
    <property type="protein sequence ID" value="ENSLACP00000014774.1"/>
    <property type="gene ID" value="ENSLACG00000013004.1"/>
</dbReference>
<feature type="coiled-coil region" evidence="1">
    <location>
        <begin position="386"/>
        <end position="413"/>
    </location>
</feature>
<protein>
    <submittedName>
        <fullName evidence="2">Mirror-image polydactyly 1</fullName>
    </submittedName>
</protein>
<dbReference type="EMBL" id="AFYH01017563">
    <property type="status" value="NOT_ANNOTATED_CDS"/>
    <property type="molecule type" value="Genomic_DNA"/>
</dbReference>
<dbReference type="Proteomes" id="UP000008672">
    <property type="component" value="Unassembled WGS sequence"/>
</dbReference>
<dbReference type="PANTHER" id="PTHR22089">
    <property type="entry name" value="MIRROR-IMAGE POLYDACTYLY GENE 1 PROTEIN"/>
    <property type="match status" value="1"/>
</dbReference>
<dbReference type="EMBL" id="AFYH01017559">
    <property type="status" value="NOT_ANNOTATED_CDS"/>
    <property type="molecule type" value="Genomic_DNA"/>
</dbReference>
<dbReference type="GeneTree" id="ENSGT00390000017800"/>
<reference evidence="3" key="1">
    <citation type="submission" date="2011-08" db="EMBL/GenBank/DDBJ databases">
        <title>The draft genome of Latimeria chalumnae.</title>
        <authorList>
            <person name="Di Palma F."/>
            <person name="Alfoldi J."/>
            <person name="Johnson J."/>
            <person name="Berlin A."/>
            <person name="Gnerre S."/>
            <person name="Jaffe D."/>
            <person name="MacCallum I."/>
            <person name="Young S."/>
            <person name="Walker B.J."/>
            <person name="Lander E."/>
            <person name="Lindblad-Toh K."/>
        </authorList>
    </citation>
    <scope>NUCLEOTIDE SEQUENCE [LARGE SCALE GENOMIC DNA]</scope>
    <source>
        <strain evidence="3">Wild caught</strain>
    </source>
</reference>
<dbReference type="InParanoid" id="H3AYQ3"/>
<dbReference type="CTD" id="145282"/>
<accession>H3AYQ3</accession>
<dbReference type="Bgee" id="ENSLACG00000013004">
    <property type="expression patterns" value="Expressed in pelvic fin and 6 other cell types or tissues"/>
</dbReference>
<dbReference type="PANTHER" id="PTHR22089:SF2">
    <property type="entry name" value="MIRROR-IMAGE POLYDACTYLY GENE 1 PROTEIN"/>
    <property type="match status" value="1"/>
</dbReference>
<feature type="coiled-coil region" evidence="1">
    <location>
        <begin position="314"/>
        <end position="348"/>
    </location>
</feature>
<evidence type="ECO:0000313" key="2">
    <source>
        <dbReference type="Ensembl" id="ENSLACP00000014774.1"/>
    </source>
</evidence>
<dbReference type="AlphaFoldDB" id="H3AYQ3"/>
<dbReference type="EMBL" id="AFYH01017564">
    <property type="status" value="NOT_ANNOTATED_CDS"/>
    <property type="molecule type" value="Genomic_DNA"/>
</dbReference>
<dbReference type="RefSeq" id="XP_014340071.1">
    <property type="nucleotide sequence ID" value="XM_014484585.2"/>
</dbReference>
<dbReference type="EMBL" id="AFYH01017562">
    <property type="status" value="NOT_ANNOTATED_CDS"/>
    <property type="molecule type" value="Genomic_DNA"/>
</dbReference>
<dbReference type="OrthoDB" id="6426880at2759"/>
<dbReference type="EMBL" id="AFYH01017565">
    <property type="status" value="NOT_ANNOTATED_CDS"/>
    <property type="molecule type" value="Genomic_DNA"/>
</dbReference>
<dbReference type="EMBL" id="AFYH01017566">
    <property type="status" value="NOT_ANNOTATED_CDS"/>
    <property type="molecule type" value="Genomic_DNA"/>
</dbReference>
<dbReference type="STRING" id="7897.ENSLACP00000014774"/>
<dbReference type="FunCoup" id="H3AYQ3">
    <property type="interactions" value="1360"/>
</dbReference>
<reference evidence="2" key="3">
    <citation type="submission" date="2025-09" db="UniProtKB">
        <authorList>
            <consortium name="Ensembl"/>
        </authorList>
    </citation>
    <scope>IDENTIFICATION</scope>
</reference>
<keyword evidence="1" id="KW-0175">Coiled coil</keyword>
<proteinExistence type="predicted"/>